<dbReference type="InterPro" id="IPR028098">
    <property type="entry name" value="Glyco_trans_4-like_N"/>
</dbReference>
<dbReference type="Gene3D" id="3.40.50.2000">
    <property type="entry name" value="Glycogen Phosphorylase B"/>
    <property type="match status" value="2"/>
</dbReference>
<dbReference type="Proteomes" id="UP001589798">
    <property type="component" value="Unassembled WGS sequence"/>
</dbReference>
<proteinExistence type="inferred from homology"/>
<dbReference type="Pfam" id="PF13692">
    <property type="entry name" value="Glyco_trans_1_4"/>
    <property type="match status" value="1"/>
</dbReference>
<evidence type="ECO:0000259" key="4">
    <source>
        <dbReference type="Pfam" id="PF13439"/>
    </source>
</evidence>
<dbReference type="Pfam" id="PF13439">
    <property type="entry name" value="Glyco_transf_4"/>
    <property type="match status" value="1"/>
</dbReference>
<dbReference type="CDD" id="cd03811">
    <property type="entry name" value="GT4_GT28_WabH-like"/>
    <property type="match status" value="1"/>
</dbReference>
<comment type="similarity">
    <text evidence="1">Belongs to the glycosyltransferase group 1 family. Glycosyltransferase 4 subfamily.</text>
</comment>
<organism evidence="5 6">
    <name type="scientific">Novosphingobium soli</name>
    <dbReference type="NCBI Taxonomy" id="574956"/>
    <lineage>
        <taxon>Bacteria</taxon>
        <taxon>Pseudomonadati</taxon>
        <taxon>Pseudomonadota</taxon>
        <taxon>Alphaproteobacteria</taxon>
        <taxon>Sphingomonadales</taxon>
        <taxon>Sphingomonadaceae</taxon>
        <taxon>Novosphingobium</taxon>
    </lineage>
</organism>
<keyword evidence="3 5" id="KW-0808">Transferase</keyword>
<keyword evidence="2 5" id="KW-0328">Glycosyltransferase</keyword>
<reference evidence="5 6" key="1">
    <citation type="submission" date="2024-09" db="EMBL/GenBank/DDBJ databases">
        <authorList>
            <person name="Sun Q."/>
            <person name="Mori K."/>
        </authorList>
    </citation>
    <scope>NUCLEOTIDE SEQUENCE [LARGE SCALE GENOMIC DNA]</scope>
    <source>
        <strain evidence="5 6">CCM 7706</strain>
    </source>
</reference>
<dbReference type="PANTHER" id="PTHR12526:SF640">
    <property type="entry name" value="COLANIC ACID BIOSYNTHESIS GLYCOSYLTRANSFERASE WCAL-RELATED"/>
    <property type="match status" value="1"/>
</dbReference>
<dbReference type="EMBL" id="JBHLWK010000010">
    <property type="protein sequence ID" value="MFC0203976.1"/>
    <property type="molecule type" value="Genomic_DNA"/>
</dbReference>
<feature type="domain" description="Glycosyltransferase subfamily 4-like N-terminal" evidence="4">
    <location>
        <begin position="13"/>
        <end position="185"/>
    </location>
</feature>
<protein>
    <submittedName>
        <fullName evidence="5">Glycosyltransferase</fullName>
        <ecNumber evidence="5">2.4.-.-</ecNumber>
    </submittedName>
</protein>
<name>A0ABV6CX03_9SPHN</name>
<evidence type="ECO:0000256" key="1">
    <source>
        <dbReference type="ARBA" id="ARBA00009481"/>
    </source>
</evidence>
<evidence type="ECO:0000256" key="2">
    <source>
        <dbReference type="ARBA" id="ARBA00022676"/>
    </source>
</evidence>
<dbReference type="GO" id="GO:0016757">
    <property type="term" value="F:glycosyltransferase activity"/>
    <property type="evidence" value="ECO:0007669"/>
    <property type="project" value="UniProtKB-KW"/>
</dbReference>
<comment type="caution">
    <text evidence="5">The sequence shown here is derived from an EMBL/GenBank/DDBJ whole genome shotgun (WGS) entry which is preliminary data.</text>
</comment>
<dbReference type="SUPFAM" id="SSF53756">
    <property type="entry name" value="UDP-Glycosyltransferase/glycogen phosphorylase"/>
    <property type="match status" value="1"/>
</dbReference>
<accession>A0ABV6CX03</accession>
<keyword evidence="6" id="KW-1185">Reference proteome</keyword>
<dbReference type="EC" id="2.4.-.-" evidence="5"/>
<evidence type="ECO:0000313" key="5">
    <source>
        <dbReference type="EMBL" id="MFC0203976.1"/>
    </source>
</evidence>
<dbReference type="RefSeq" id="WP_379486745.1">
    <property type="nucleotide sequence ID" value="NZ_JBHLWK010000010.1"/>
</dbReference>
<evidence type="ECO:0000313" key="6">
    <source>
        <dbReference type="Proteomes" id="UP001589798"/>
    </source>
</evidence>
<sequence length="390" mass="40998">MKTAIYVQDMRASGVVRTMIAMARAFAAEDEVTLLAARSAGIFGARDVAPARFVAASERSPDVVGGVVGAVRGGVPARLAVVPALRRTLRALDPDVVLSGGNFGHFSLWLATRGLRIPVVYVFSNAMERPGQPWRNRWRRFWSGLLVRGAAGAILVGSNLAHSGVFRPHVASGKAVLIPNGIDLAAVPAADGTVPAPLASPVPSILAIGRLTPQKNFEALIDAVAAARRHRPVRLVILGSGEDRYRVALEARTAALGIAEDVVFAGLTDDVYPWLRAARVFALASHWEGASIALLEAMAAGTPIVASRTAGDAAEVLSNGRFGLLVDPGDAEAFAAALLRQIDSPVLPGPRVAIYDAPLMMRAYHRVLTKARDAGRARVAPAPGGTPPIR</sequence>
<gene>
    <name evidence="5" type="ORF">ACFFJC_06790</name>
</gene>
<evidence type="ECO:0000256" key="3">
    <source>
        <dbReference type="ARBA" id="ARBA00022679"/>
    </source>
</evidence>
<dbReference type="PANTHER" id="PTHR12526">
    <property type="entry name" value="GLYCOSYLTRANSFERASE"/>
    <property type="match status" value="1"/>
</dbReference>